<dbReference type="InterPro" id="IPR039420">
    <property type="entry name" value="WalR-like"/>
</dbReference>
<keyword evidence="3" id="KW-0805">Transcription regulation</keyword>
<evidence type="ECO:0000313" key="10">
    <source>
        <dbReference type="EMBL" id="CCF84122.1"/>
    </source>
</evidence>
<name>I4EHG0_9BACT</name>
<dbReference type="PANTHER" id="PTHR48111">
    <property type="entry name" value="REGULATOR OF RPOS"/>
    <property type="match status" value="1"/>
</dbReference>
<evidence type="ECO:0000259" key="8">
    <source>
        <dbReference type="PROSITE" id="PS50110"/>
    </source>
</evidence>
<dbReference type="SUPFAM" id="SSF52172">
    <property type="entry name" value="CheY-like"/>
    <property type="match status" value="1"/>
</dbReference>
<feature type="domain" description="Response regulatory" evidence="8">
    <location>
        <begin position="2"/>
        <end position="117"/>
    </location>
</feature>
<evidence type="ECO:0000256" key="4">
    <source>
        <dbReference type="ARBA" id="ARBA00023125"/>
    </source>
</evidence>
<dbReference type="AlphaFoldDB" id="I4EHG0"/>
<dbReference type="Gene3D" id="6.10.250.690">
    <property type="match status" value="1"/>
</dbReference>
<dbReference type="SMART" id="SM00448">
    <property type="entry name" value="REC"/>
    <property type="match status" value="1"/>
</dbReference>
<comment type="caution">
    <text evidence="10">The sequence shown here is derived from an EMBL/GenBank/DDBJ whole genome shotgun (WGS) entry which is preliminary data.</text>
</comment>
<evidence type="ECO:0000256" key="7">
    <source>
        <dbReference type="PROSITE-ProRule" id="PRU01091"/>
    </source>
</evidence>
<dbReference type="OrthoDB" id="9790442at2"/>
<dbReference type="Pfam" id="PF00072">
    <property type="entry name" value="Response_reg"/>
    <property type="match status" value="1"/>
</dbReference>
<dbReference type="Proteomes" id="UP000004221">
    <property type="component" value="Unassembled WGS sequence"/>
</dbReference>
<dbReference type="InterPro" id="IPR001789">
    <property type="entry name" value="Sig_transdc_resp-reg_receiver"/>
</dbReference>
<dbReference type="InterPro" id="IPR001867">
    <property type="entry name" value="OmpR/PhoB-type_DNA-bd"/>
</dbReference>
<dbReference type="InterPro" id="IPR016032">
    <property type="entry name" value="Sig_transdc_resp-reg_C-effctor"/>
</dbReference>
<dbReference type="SUPFAM" id="SSF46894">
    <property type="entry name" value="C-terminal effector domain of the bipartite response regulators"/>
    <property type="match status" value="1"/>
</dbReference>
<dbReference type="GO" id="GO:0006355">
    <property type="term" value="P:regulation of DNA-templated transcription"/>
    <property type="evidence" value="ECO:0007669"/>
    <property type="project" value="InterPro"/>
</dbReference>
<keyword evidence="1" id="KW-0597">Phosphoprotein</keyword>
<comment type="caution">
    <text evidence="6">Lacks conserved residue(s) required for the propagation of feature annotation.</text>
</comment>
<organism evidence="10 11">
    <name type="scientific">Nitrolancea hollandica Lb</name>
    <dbReference type="NCBI Taxonomy" id="1129897"/>
    <lineage>
        <taxon>Bacteria</taxon>
        <taxon>Pseudomonadati</taxon>
        <taxon>Thermomicrobiota</taxon>
        <taxon>Thermomicrobia</taxon>
        <taxon>Sphaerobacterales</taxon>
        <taxon>Sphaerobacterineae</taxon>
        <taxon>Sphaerobacteraceae</taxon>
        <taxon>Nitrolancea</taxon>
    </lineage>
</organism>
<feature type="domain" description="OmpR/PhoB-type" evidence="9">
    <location>
        <begin position="129"/>
        <end position="229"/>
    </location>
</feature>
<dbReference type="Gene3D" id="1.10.10.10">
    <property type="entry name" value="Winged helix-like DNA-binding domain superfamily/Winged helix DNA-binding domain"/>
    <property type="match status" value="1"/>
</dbReference>
<reference evidence="10 11" key="1">
    <citation type="journal article" date="2012" name="ISME J.">
        <title>Nitrification expanded: discovery, physiology and genomics of a nitrite-oxidizing bacterium from the phylum Chloroflexi.</title>
        <authorList>
            <person name="Sorokin D.Y."/>
            <person name="Lucker S."/>
            <person name="Vejmelkova D."/>
            <person name="Kostrikina N.A."/>
            <person name="Kleerebezem R."/>
            <person name="Rijpstra W.I."/>
            <person name="Damste J.S."/>
            <person name="Le Paslier D."/>
            <person name="Muyzer G."/>
            <person name="Wagner M."/>
            <person name="van Loosdrecht M.C."/>
            <person name="Daims H."/>
        </authorList>
    </citation>
    <scope>NUCLEOTIDE SEQUENCE [LARGE SCALE GENOMIC DNA]</scope>
    <source>
        <strain evidence="11">none</strain>
    </source>
</reference>
<dbReference type="InterPro" id="IPR036388">
    <property type="entry name" value="WH-like_DNA-bd_sf"/>
</dbReference>
<dbReference type="Gene3D" id="3.40.50.2300">
    <property type="match status" value="1"/>
</dbReference>
<dbReference type="PROSITE" id="PS51755">
    <property type="entry name" value="OMPR_PHOB"/>
    <property type="match status" value="1"/>
</dbReference>
<dbReference type="CDD" id="cd00383">
    <property type="entry name" value="trans_reg_C"/>
    <property type="match status" value="1"/>
</dbReference>
<evidence type="ECO:0000256" key="2">
    <source>
        <dbReference type="ARBA" id="ARBA00023012"/>
    </source>
</evidence>
<evidence type="ECO:0000256" key="5">
    <source>
        <dbReference type="ARBA" id="ARBA00023163"/>
    </source>
</evidence>
<dbReference type="GO" id="GO:0000156">
    <property type="term" value="F:phosphorelay response regulator activity"/>
    <property type="evidence" value="ECO:0007669"/>
    <property type="project" value="TreeGrafter"/>
</dbReference>
<dbReference type="RefSeq" id="WP_008478030.1">
    <property type="nucleotide sequence ID" value="NZ_CAGS01000236.1"/>
</dbReference>
<evidence type="ECO:0000259" key="9">
    <source>
        <dbReference type="PROSITE" id="PS51755"/>
    </source>
</evidence>
<proteinExistence type="predicted"/>
<dbReference type="PROSITE" id="PS50110">
    <property type="entry name" value="RESPONSE_REGULATORY"/>
    <property type="match status" value="1"/>
</dbReference>
<dbReference type="InterPro" id="IPR011006">
    <property type="entry name" value="CheY-like_superfamily"/>
</dbReference>
<keyword evidence="11" id="KW-1185">Reference proteome</keyword>
<evidence type="ECO:0000256" key="1">
    <source>
        <dbReference type="ARBA" id="ARBA00022553"/>
    </source>
</evidence>
<sequence>MRIVVVDPDTMVGKLLRFVLGQAGYDNVVLARNSAEAIPAVAGRETDAVLMEVDLPDGDGFQLCKGLRERRYHGPIIFVSQRRETKDKVRAFKSGADDYIVEPFDPAELVARVEAVTRRYKQADQQALGTLLRVGDAELSIAELTFRSSGRPPVLLTPTEMRILECLMRNSQVTISRDTLIERTWGYEFVGESNRVDVYIRRLREKIEREPGRPEYIHTIRGIGYVFRAPARAGVFPLPDSLKGPHSDSLASSAAFAS</sequence>
<keyword evidence="4 7" id="KW-0238">DNA-binding</keyword>
<feature type="DNA-binding region" description="OmpR/PhoB-type" evidence="7">
    <location>
        <begin position="129"/>
        <end position="229"/>
    </location>
</feature>
<evidence type="ECO:0000313" key="11">
    <source>
        <dbReference type="Proteomes" id="UP000004221"/>
    </source>
</evidence>
<dbReference type="GO" id="GO:0005829">
    <property type="term" value="C:cytosol"/>
    <property type="evidence" value="ECO:0007669"/>
    <property type="project" value="TreeGrafter"/>
</dbReference>
<dbReference type="SMART" id="SM00862">
    <property type="entry name" value="Trans_reg_C"/>
    <property type="match status" value="1"/>
</dbReference>
<gene>
    <name evidence="10" type="ORF">NITHO_3100003</name>
</gene>
<protein>
    <submittedName>
        <fullName evidence="10">Two component transcriptional regulator, winged helix family</fullName>
    </submittedName>
</protein>
<dbReference type="EMBL" id="CAGS01000236">
    <property type="protein sequence ID" value="CCF84122.1"/>
    <property type="molecule type" value="Genomic_DNA"/>
</dbReference>
<accession>I4EHG0</accession>
<dbReference type="Pfam" id="PF00486">
    <property type="entry name" value="Trans_reg_C"/>
    <property type="match status" value="1"/>
</dbReference>
<dbReference type="GO" id="GO:0000976">
    <property type="term" value="F:transcription cis-regulatory region binding"/>
    <property type="evidence" value="ECO:0007669"/>
    <property type="project" value="TreeGrafter"/>
</dbReference>
<keyword evidence="5" id="KW-0804">Transcription</keyword>
<keyword evidence="2" id="KW-0902">Two-component regulatory system</keyword>
<evidence type="ECO:0000256" key="6">
    <source>
        <dbReference type="PROSITE-ProRule" id="PRU00169"/>
    </source>
</evidence>
<evidence type="ECO:0000256" key="3">
    <source>
        <dbReference type="ARBA" id="ARBA00023015"/>
    </source>
</evidence>
<dbReference type="GO" id="GO:0032993">
    <property type="term" value="C:protein-DNA complex"/>
    <property type="evidence" value="ECO:0007669"/>
    <property type="project" value="TreeGrafter"/>
</dbReference>
<dbReference type="PANTHER" id="PTHR48111:SF1">
    <property type="entry name" value="TWO-COMPONENT RESPONSE REGULATOR ORR33"/>
    <property type="match status" value="1"/>
</dbReference>